<gene>
    <name evidence="1" type="ORF">B0I35DRAFT_445054</name>
</gene>
<evidence type="ECO:0000313" key="2">
    <source>
        <dbReference type="Proteomes" id="UP000813444"/>
    </source>
</evidence>
<dbReference type="Proteomes" id="UP000813444">
    <property type="component" value="Unassembled WGS sequence"/>
</dbReference>
<organism evidence="1 2">
    <name type="scientific">Stachybotrys elegans</name>
    <dbReference type="NCBI Taxonomy" id="80388"/>
    <lineage>
        <taxon>Eukaryota</taxon>
        <taxon>Fungi</taxon>
        <taxon>Dikarya</taxon>
        <taxon>Ascomycota</taxon>
        <taxon>Pezizomycotina</taxon>
        <taxon>Sordariomycetes</taxon>
        <taxon>Hypocreomycetidae</taxon>
        <taxon>Hypocreales</taxon>
        <taxon>Stachybotryaceae</taxon>
        <taxon>Stachybotrys</taxon>
    </lineage>
</organism>
<name>A0A8K0SDL0_9HYPO</name>
<sequence length="320" mass="36151">MRCYGVRASEVMKSPQFNPQGTTDDSPFCDFVGADGTCLWAVATSIPASFSTFLLACMLVRAWDAREAIGIWAELVHERVAQVEKQTSMNKVVNPHIAMAVRQTISRDDLSKWDARVRTWVRRADQSLVRYHDQFGLIMKTLRTPYIDPGTTYEKVTRAWIRSLNVMEDLFRNIPQQVPDRAVLMAISAWHLYPDLLVCQDKITKVTMGDPLFSPLAVLTLDLEPRNAQNLSLCQWSLALSHLKYYGDPVKVRSEEDLQRVAFKDLWLVALGAVLRQWETPSSILAASIVWFKCLEEVLKTTPSSTVCGGFLHSLNGSLD</sequence>
<dbReference type="EMBL" id="JAGPNK010000022">
    <property type="protein sequence ID" value="KAH7304577.1"/>
    <property type="molecule type" value="Genomic_DNA"/>
</dbReference>
<dbReference type="OrthoDB" id="5354164at2759"/>
<protein>
    <submittedName>
        <fullName evidence="1">Uncharacterized protein</fullName>
    </submittedName>
</protein>
<accession>A0A8K0SDL0</accession>
<dbReference type="AlphaFoldDB" id="A0A8K0SDL0"/>
<evidence type="ECO:0000313" key="1">
    <source>
        <dbReference type="EMBL" id="KAH7304577.1"/>
    </source>
</evidence>
<keyword evidence="2" id="KW-1185">Reference proteome</keyword>
<comment type="caution">
    <text evidence="1">The sequence shown here is derived from an EMBL/GenBank/DDBJ whole genome shotgun (WGS) entry which is preliminary data.</text>
</comment>
<reference evidence="1" key="1">
    <citation type="journal article" date="2021" name="Nat. Commun.">
        <title>Genetic determinants of endophytism in the Arabidopsis root mycobiome.</title>
        <authorList>
            <person name="Mesny F."/>
            <person name="Miyauchi S."/>
            <person name="Thiergart T."/>
            <person name="Pickel B."/>
            <person name="Atanasova L."/>
            <person name="Karlsson M."/>
            <person name="Huettel B."/>
            <person name="Barry K.W."/>
            <person name="Haridas S."/>
            <person name="Chen C."/>
            <person name="Bauer D."/>
            <person name="Andreopoulos W."/>
            <person name="Pangilinan J."/>
            <person name="LaButti K."/>
            <person name="Riley R."/>
            <person name="Lipzen A."/>
            <person name="Clum A."/>
            <person name="Drula E."/>
            <person name="Henrissat B."/>
            <person name="Kohler A."/>
            <person name="Grigoriev I.V."/>
            <person name="Martin F.M."/>
            <person name="Hacquard S."/>
        </authorList>
    </citation>
    <scope>NUCLEOTIDE SEQUENCE</scope>
    <source>
        <strain evidence="1">MPI-CAGE-CH-0235</strain>
    </source>
</reference>
<proteinExistence type="predicted"/>